<accession>A0A1T2X156</accession>
<dbReference type="RefSeq" id="WP_078502459.1">
    <property type="nucleotide sequence ID" value="NZ_MSZX01000015.1"/>
</dbReference>
<comment type="caution">
    <text evidence="1">The sequence shown here is derived from an EMBL/GenBank/DDBJ whole genome shotgun (WGS) entry which is preliminary data.</text>
</comment>
<dbReference type="EMBL" id="MSZX01000015">
    <property type="protein sequence ID" value="OPA73610.1"/>
    <property type="molecule type" value="Genomic_DNA"/>
</dbReference>
<keyword evidence="2" id="KW-1185">Reference proteome</keyword>
<proteinExistence type="predicted"/>
<gene>
    <name evidence="1" type="ORF">BVG16_27780</name>
</gene>
<dbReference type="Proteomes" id="UP000190188">
    <property type="component" value="Unassembled WGS sequence"/>
</dbReference>
<evidence type="ECO:0000313" key="2">
    <source>
        <dbReference type="Proteomes" id="UP000190188"/>
    </source>
</evidence>
<reference evidence="1 2" key="1">
    <citation type="submission" date="2017-01" db="EMBL/GenBank/DDBJ databases">
        <title>Genome analysis of Paenibacillus selenitrireducens ES3-24.</title>
        <authorList>
            <person name="Xu D."/>
            <person name="Yao R."/>
            <person name="Zheng S."/>
        </authorList>
    </citation>
    <scope>NUCLEOTIDE SEQUENCE [LARGE SCALE GENOMIC DNA]</scope>
    <source>
        <strain evidence="1 2">ES3-24</strain>
    </source>
</reference>
<dbReference type="PROSITE" id="PS51257">
    <property type="entry name" value="PROKAR_LIPOPROTEIN"/>
    <property type="match status" value="1"/>
</dbReference>
<protein>
    <submittedName>
        <fullName evidence="1">Uncharacterized protein</fullName>
    </submittedName>
</protein>
<sequence>MNITKTLIFCIISVLCVVLIISGCGSNKQPVQGGSSSEGLDQLLAKTNQDGAFVFERLPWLISKQEVIEKQKLDNIQSKDADRLIGAGSIPLDASVKQTVIYNFQDDQLVSGEYWFTTSDKNHFVELGKELKGLFSKSLSEPQTGNIALLDQADVSAQQGGIVAW</sequence>
<evidence type="ECO:0000313" key="1">
    <source>
        <dbReference type="EMBL" id="OPA73610.1"/>
    </source>
</evidence>
<dbReference type="AlphaFoldDB" id="A0A1T2X156"/>
<name>A0A1T2X156_9BACL</name>
<dbReference type="OrthoDB" id="2621032at2"/>
<organism evidence="1 2">
    <name type="scientific">Paenibacillus selenitireducens</name>
    <dbReference type="NCBI Taxonomy" id="1324314"/>
    <lineage>
        <taxon>Bacteria</taxon>
        <taxon>Bacillati</taxon>
        <taxon>Bacillota</taxon>
        <taxon>Bacilli</taxon>
        <taxon>Bacillales</taxon>
        <taxon>Paenibacillaceae</taxon>
        <taxon>Paenibacillus</taxon>
    </lineage>
</organism>